<organism evidence="2">
    <name type="scientific">Hordeum vulgare subsp. vulgare</name>
    <name type="common">Domesticated barley</name>
    <dbReference type="NCBI Taxonomy" id="112509"/>
    <lineage>
        <taxon>Eukaryota</taxon>
        <taxon>Viridiplantae</taxon>
        <taxon>Streptophyta</taxon>
        <taxon>Embryophyta</taxon>
        <taxon>Tracheophyta</taxon>
        <taxon>Spermatophyta</taxon>
        <taxon>Magnoliopsida</taxon>
        <taxon>Liliopsida</taxon>
        <taxon>Poales</taxon>
        <taxon>Poaceae</taxon>
        <taxon>BOP clade</taxon>
        <taxon>Pooideae</taxon>
        <taxon>Triticodae</taxon>
        <taxon>Triticeae</taxon>
        <taxon>Hordeinae</taxon>
        <taxon>Hordeum</taxon>
    </lineage>
</organism>
<keyword evidence="1" id="KW-0812">Transmembrane</keyword>
<proteinExistence type="evidence at transcript level"/>
<protein>
    <submittedName>
        <fullName evidence="2">Predicted protein</fullName>
    </submittedName>
</protein>
<keyword evidence="1" id="KW-0472">Membrane</keyword>
<dbReference type="EMBL" id="AK369093">
    <property type="protein sequence ID" value="BAK00295.1"/>
    <property type="molecule type" value="mRNA"/>
</dbReference>
<dbReference type="ExpressionAtlas" id="F2DRD6">
    <property type="expression patterns" value="baseline"/>
</dbReference>
<feature type="transmembrane region" description="Helical" evidence="1">
    <location>
        <begin position="45"/>
        <end position="68"/>
    </location>
</feature>
<evidence type="ECO:0000313" key="2">
    <source>
        <dbReference type="EMBL" id="BAJ97657.1"/>
    </source>
</evidence>
<name>F2DRD6_HORVV</name>
<dbReference type="AlphaFoldDB" id="F2DRD6"/>
<accession>F2DRD6</accession>
<sequence>MGILSEASFVIQVLLLEFMGLLSFVDEVVVHPCRKILLVAVHLMMSYYMVVVIPLAAHLLIGAVAGGMGEGFFEGSSLDVGQFGSHVYADQVALG</sequence>
<evidence type="ECO:0000256" key="1">
    <source>
        <dbReference type="SAM" id="Phobius"/>
    </source>
</evidence>
<feature type="transmembrane region" description="Helical" evidence="1">
    <location>
        <begin position="7"/>
        <end position="25"/>
    </location>
</feature>
<keyword evidence="1" id="KW-1133">Transmembrane helix</keyword>
<reference evidence="2" key="1">
    <citation type="journal article" date="2011" name="Plant Physiol.">
        <title>Comprehensive sequence analysis of 24,783 barley full-length cDNAs derived from 12 clone libraries.</title>
        <authorList>
            <person name="Matsumoto T."/>
            <person name="Tanaka T."/>
            <person name="Sakai H."/>
            <person name="Amano N."/>
            <person name="Kanamori H."/>
            <person name="Kurita K."/>
            <person name="Kikuta A."/>
            <person name="Kamiya K."/>
            <person name="Yamamoto M."/>
            <person name="Ikawa H."/>
            <person name="Fujii N."/>
            <person name="Hori K."/>
            <person name="Itoh T."/>
            <person name="Sato K."/>
        </authorList>
    </citation>
    <scope>NUCLEOTIDE SEQUENCE</scope>
    <source>
        <tissue evidence="2">Shoot and root</tissue>
    </source>
</reference>
<dbReference type="EMBL" id="AK366454">
    <property type="protein sequence ID" value="BAJ97657.1"/>
    <property type="molecule type" value="mRNA"/>
</dbReference>